<organism evidence="5 6">
    <name type="scientific">Kitasatospora gansuensis</name>
    <dbReference type="NCBI Taxonomy" id="258050"/>
    <lineage>
        <taxon>Bacteria</taxon>
        <taxon>Bacillati</taxon>
        <taxon>Actinomycetota</taxon>
        <taxon>Actinomycetes</taxon>
        <taxon>Kitasatosporales</taxon>
        <taxon>Streptomycetaceae</taxon>
        <taxon>Kitasatospora</taxon>
    </lineage>
</organism>
<dbReference type="InterPro" id="IPR029062">
    <property type="entry name" value="Class_I_gatase-like"/>
</dbReference>
<dbReference type="GO" id="GO:0003700">
    <property type="term" value="F:DNA-binding transcription factor activity"/>
    <property type="evidence" value="ECO:0007669"/>
    <property type="project" value="InterPro"/>
</dbReference>
<sequence length="371" mass="38839">MHRIAVVAVPPVTAFDLAIPELVFGAAEVNGGPGYQVRICTPEPGPVDTLGSLQVVVPHGLEALEQADTVMVTGSGARFDADPRVLTALRAAAARGARIASICTGAFVLAQAGLLDGRSATTYWVQAGALAHRFPAVRVRPDVLFVEDGPVLTSAGLTAGIDLCLHMVRADHGAAVANAVARLTVISAVRHGGQEQVVGEPVAAADGSSLAATRSWALERLAEPLSLAELAAHARISVRTLNRRFLAETGHSPLQWLVAQRVERARELLESTTLPMELVAQRSGLGGADSLRRHLLQRVGMTPRAYRAAFASSVGRGARPTPGKGEGRASQPEPTPRQAGSDGSVARPRRTRWTTPASATAAPSEAREAPR</sequence>
<evidence type="ECO:0000259" key="4">
    <source>
        <dbReference type="PROSITE" id="PS01124"/>
    </source>
</evidence>
<evidence type="ECO:0000313" key="6">
    <source>
        <dbReference type="Proteomes" id="UP000573327"/>
    </source>
</evidence>
<feature type="compositionally biased region" description="Low complexity" evidence="3">
    <location>
        <begin position="353"/>
        <end position="364"/>
    </location>
</feature>
<dbReference type="PANTHER" id="PTHR43130">
    <property type="entry name" value="ARAC-FAMILY TRANSCRIPTIONAL REGULATOR"/>
    <property type="match status" value="1"/>
</dbReference>
<feature type="region of interest" description="Disordered" evidence="3">
    <location>
        <begin position="310"/>
        <end position="371"/>
    </location>
</feature>
<dbReference type="GO" id="GO:0043565">
    <property type="term" value="F:sequence-specific DNA binding"/>
    <property type="evidence" value="ECO:0007669"/>
    <property type="project" value="InterPro"/>
</dbReference>
<evidence type="ECO:0000256" key="3">
    <source>
        <dbReference type="SAM" id="MobiDB-lite"/>
    </source>
</evidence>
<gene>
    <name evidence="5" type="ORF">F4556_001600</name>
</gene>
<comment type="caution">
    <text evidence="5">The sequence shown here is derived from an EMBL/GenBank/DDBJ whole genome shotgun (WGS) entry which is preliminary data.</text>
</comment>
<keyword evidence="6" id="KW-1185">Reference proteome</keyword>
<keyword evidence="2" id="KW-0804">Transcription</keyword>
<dbReference type="SUPFAM" id="SSF52317">
    <property type="entry name" value="Class I glutamine amidotransferase-like"/>
    <property type="match status" value="1"/>
</dbReference>
<dbReference type="RefSeq" id="WP_184912863.1">
    <property type="nucleotide sequence ID" value="NZ_JACHJR010000001.1"/>
</dbReference>
<evidence type="ECO:0000313" key="5">
    <source>
        <dbReference type="EMBL" id="MBB4946065.1"/>
    </source>
</evidence>
<dbReference type="Gene3D" id="3.40.50.880">
    <property type="match status" value="1"/>
</dbReference>
<dbReference type="SMART" id="SM00342">
    <property type="entry name" value="HTH_ARAC"/>
    <property type="match status" value="1"/>
</dbReference>
<dbReference type="EMBL" id="JACHJR010000001">
    <property type="protein sequence ID" value="MBB4946065.1"/>
    <property type="molecule type" value="Genomic_DNA"/>
</dbReference>
<dbReference type="Pfam" id="PF01965">
    <property type="entry name" value="DJ-1_PfpI"/>
    <property type="match status" value="1"/>
</dbReference>
<dbReference type="CDD" id="cd03137">
    <property type="entry name" value="GATase1_AraC_1"/>
    <property type="match status" value="1"/>
</dbReference>
<dbReference type="InterPro" id="IPR018060">
    <property type="entry name" value="HTH_AraC"/>
</dbReference>
<protein>
    <submittedName>
        <fullName evidence="5">Transcriptional regulator GlxA family with amidase domain</fullName>
    </submittedName>
</protein>
<feature type="domain" description="HTH araC/xylS-type" evidence="4">
    <location>
        <begin position="211"/>
        <end position="309"/>
    </location>
</feature>
<dbReference type="SUPFAM" id="SSF46689">
    <property type="entry name" value="Homeodomain-like"/>
    <property type="match status" value="2"/>
</dbReference>
<dbReference type="Proteomes" id="UP000573327">
    <property type="component" value="Unassembled WGS sequence"/>
</dbReference>
<dbReference type="InterPro" id="IPR052158">
    <property type="entry name" value="INH-QAR"/>
</dbReference>
<dbReference type="InterPro" id="IPR002818">
    <property type="entry name" value="DJ-1/PfpI"/>
</dbReference>
<evidence type="ECO:0000256" key="2">
    <source>
        <dbReference type="ARBA" id="ARBA00023163"/>
    </source>
</evidence>
<dbReference type="PROSITE" id="PS01124">
    <property type="entry name" value="HTH_ARAC_FAMILY_2"/>
    <property type="match status" value="1"/>
</dbReference>
<keyword evidence="1" id="KW-0805">Transcription regulation</keyword>
<name>A0A7W7WGW3_9ACTN</name>
<dbReference type="InterPro" id="IPR009057">
    <property type="entry name" value="Homeodomain-like_sf"/>
</dbReference>
<evidence type="ECO:0000256" key="1">
    <source>
        <dbReference type="ARBA" id="ARBA00023015"/>
    </source>
</evidence>
<proteinExistence type="predicted"/>
<accession>A0A7W7WGW3</accession>
<reference evidence="5 6" key="1">
    <citation type="submission" date="2020-08" db="EMBL/GenBank/DDBJ databases">
        <title>Sequencing the genomes of 1000 actinobacteria strains.</title>
        <authorList>
            <person name="Klenk H.-P."/>
        </authorList>
    </citation>
    <scope>NUCLEOTIDE SEQUENCE [LARGE SCALE GENOMIC DNA]</scope>
    <source>
        <strain evidence="5 6">DSM 44786</strain>
    </source>
</reference>
<dbReference type="PANTHER" id="PTHR43130:SF3">
    <property type="entry name" value="HTH-TYPE TRANSCRIPTIONAL REGULATOR RV1931C"/>
    <property type="match status" value="1"/>
</dbReference>
<dbReference type="Pfam" id="PF12833">
    <property type="entry name" value="HTH_18"/>
    <property type="match status" value="1"/>
</dbReference>
<dbReference type="AlphaFoldDB" id="A0A7W7WGW3"/>
<dbReference type="Gene3D" id="1.10.10.60">
    <property type="entry name" value="Homeodomain-like"/>
    <property type="match status" value="1"/>
</dbReference>